<name>A0ABT8FRJ3_9MICO</name>
<keyword evidence="3" id="KW-1185">Reference proteome</keyword>
<evidence type="ECO:0000313" key="3">
    <source>
        <dbReference type="Proteomes" id="UP001172731"/>
    </source>
</evidence>
<feature type="compositionally biased region" description="Basic and acidic residues" evidence="1">
    <location>
        <begin position="11"/>
        <end position="25"/>
    </location>
</feature>
<evidence type="ECO:0000256" key="1">
    <source>
        <dbReference type="SAM" id="MobiDB-lite"/>
    </source>
</evidence>
<gene>
    <name evidence="2" type="ORF">KZC48_05715</name>
</gene>
<organism evidence="2 3">
    <name type="scientific">Microbacterium aurantiacum</name>
    <dbReference type="NCBI Taxonomy" id="162393"/>
    <lineage>
        <taxon>Bacteria</taxon>
        <taxon>Bacillati</taxon>
        <taxon>Actinomycetota</taxon>
        <taxon>Actinomycetes</taxon>
        <taxon>Micrococcales</taxon>
        <taxon>Microbacteriaceae</taxon>
        <taxon>Microbacterium</taxon>
    </lineage>
</organism>
<dbReference type="RefSeq" id="WP_301133004.1">
    <property type="nucleotide sequence ID" value="NZ_BAAAUQ010000019.1"/>
</dbReference>
<evidence type="ECO:0008006" key="4">
    <source>
        <dbReference type="Google" id="ProtNLM"/>
    </source>
</evidence>
<evidence type="ECO:0000313" key="2">
    <source>
        <dbReference type="EMBL" id="MDN4463894.1"/>
    </source>
</evidence>
<comment type="caution">
    <text evidence="2">The sequence shown here is derived from an EMBL/GenBank/DDBJ whole genome shotgun (WGS) entry which is preliminary data.</text>
</comment>
<proteinExistence type="predicted"/>
<feature type="region of interest" description="Disordered" evidence="1">
    <location>
        <begin position="1"/>
        <end position="25"/>
    </location>
</feature>
<protein>
    <recommendedName>
        <fullName evidence="4">Head-to-tail stopper</fullName>
    </recommendedName>
</protein>
<sequence>MIRGETVVVERPTEVGRNSRNEPRFEWTPEDVDNVLVFPGPLADVPDAARPAGVRVEWSLYWPKTYTKSLAGCRVRIRGGEPVTIIGDPHEYVQAPTRWNRPSEAGRTDG</sequence>
<dbReference type="EMBL" id="JAHWXI010000004">
    <property type="protein sequence ID" value="MDN4463894.1"/>
    <property type="molecule type" value="Genomic_DNA"/>
</dbReference>
<dbReference type="Proteomes" id="UP001172731">
    <property type="component" value="Unassembled WGS sequence"/>
</dbReference>
<accession>A0ABT8FRJ3</accession>
<reference evidence="2" key="1">
    <citation type="submission" date="2021-06" db="EMBL/GenBank/DDBJ databases">
        <title>Genome-based taxonomic framework of Microbacterium strains isolated from marine environment, the description of four new species and reclassification of four preexisting species.</title>
        <authorList>
            <person name="Lee S.D."/>
            <person name="Kim S.-M."/>
            <person name="Byeon Y.-S."/>
            <person name="Yang H.L."/>
            <person name="Kim I.S."/>
        </authorList>
    </citation>
    <scope>NUCLEOTIDE SEQUENCE</scope>
    <source>
        <strain evidence="2">KACC 20510</strain>
    </source>
</reference>